<name>X0U374_9ZZZZ</name>
<gene>
    <name evidence="1" type="ORF">S01H1_14290</name>
</gene>
<evidence type="ECO:0000313" key="1">
    <source>
        <dbReference type="EMBL" id="GAF82915.1"/>
    </source>
</evidence>
<dbReference type="AlphaFoldDB" id="X0U374"/>
<comment type="caution">
    <text evidence="1">The sequence shown here is derived from an EMBL/GenBank/DDBJ whole genome shotgun (WGS) entry which is preliminary data.</text>
</comment>
<sequence>QRLMFLKEGKIRALGEPEKLITKENIKEVFDADVEIRENIHSKLPEISLIPKEGEKS</sequence>
<feature type="non-terminal residue" evidence="1">
    <location>
        <position position="1"/>
    </location>
</feature>
<organism evidence="1">
    <name type="scientific">marine sediment metagenome</name>
    <dbReference type="NCBI Taxonomy" id="412755"/>
    <lineage>
        <taxon>unclassified sequences</taxon>
        <taxon>metagenomes</taxon>
        <taxon>ecological metagenomes</taxon>
    </lineage>
</organism>
<accession>X0U374</accession>
<reference evidence="1" key="1">
    <citation type="journal article" date="2014" name="Front. Microbiol.">
        <title>High frequency of phylogenetically diverse reductive dehalogenase-homologous genes in deep subseafloor sedimentary metagenomes.</title>
        <authorList>
            <person name="Kawai M."/>
            <person name="Futagami T."/>
            <person name="Toyoda A."/>
            <person name="Takaki Y."/>
            <person name="Nishi S."/>
            <person name="Hori S."/>
            <person name="Arai W."/>
            <person name="Tsubouchi T."/>
            <person name="Morono Y."/>
            <person name="Uchiyama I."/>
            <person name="Ito T."/>
            <person name="Fujiyama A."/>
            <person name="Inagaki F."/>
            <person name="Takami H."/>
        </authorList>
    </citation>
    <scope>NUCLEOTIDE SEQUENCE</scope>
    <source>
        <strain evidence="1">Expedition CK06-06</strain>
    </source>
</reference>
<dbReference type="EMBL" id="BARS01007423">
    <property type="protein sequence ID" value="GAF82915.1"/>
    <property type="molecule type" value="Genomic_DNA"/>
</dbReference>
<proteinExistence type="predicted"/>
<protein>
    <submittedName>
        <fullName evidence="1">Uncharacterized protein</fullName>
    </submittedName>
</protein>